<comment type="caution">
    <text evidence="2">The sequence shown here is derived from an EMBL/GenBank/DDBJ whole genome shotgun (WGS) entry which is preliminary data.</text>
</comment>
<reference evidence="2" key="1">
    <citation type="submission" date="2021-02" db="EMBL/GenBank/DDBJ databases">
        <authorList>
            <person name="Dougan E. K."/>
            <person name="Rhodes N."/>
            <person name="Thang M."/>
            <person name="Chan C."/>
        </authorList>
    </citation>
    <scope>NUCLEOTIDE SEQUENCE</scope>
</reference>
<evidence type="ECO:0000313" key="3">
    <source>
        <dbReference type="Proteomes" id="UP000604046"/>
    </source>
</evidence>
<evidence type="ECO:0000313" key="2">
    <source>
        <dbReference type="EMBL" id="CAE7493464.1"/>
    </source>
</evidence>
<dbReference type="AlphaFoldDB" id="A0A812SRQ6"/>
<feature type="transmembrane region" description="Helical" evidence="1">
    <location>
        <begin position="15"/>
        <end position="36"/>
    </location>
</feature>
<accession>A0A812SRQ6</accession>
<dbReference type="Gene3D" id="3.80.10.10">
    <property type="entry name" value="Ribonuclease Inhibitor"/>
    <property type="match status" value="1"/>
</dbReference>
<gene>
    <name evidence="2" type="ORF">SNAT2548_LOCUS27649</name>
</gene>
<feature type="transmembrane region" description="Helical" evidence="1">
    <location>
        <begin position="124"/>
        <end position="142"/>
    </location>
</feature>
<keyword evidence="1" id="KW-1133">Transmembrane helix</keyword>
<keyword evidence="1" id="KW-0472">Membrane</keyword>
<dbReference type="EMBL" id="CAJNDS010002481">
    <property type="protein sequence ID" value="CAE7493464.1"/>
    <property type="molecule type" value="Genomic_DNA"/>
</dbReference>
<sequence>MAEIPSNLWVPRAKYWISLKYFVVLGVCAALLCMGWPSQYKANTSKATLSLEEASERAAANAKARKHGVRHGAVFWEISEGSRNLLLSMLLLCWLSLCSKLTLSASHGGQLSAKAGMAWEAWDLLWTSGLLLFFLQALVIRFSSSCSYSAMDVALSSRSLFPFMGDGFDVVKDTMLASMVVQSDIHWVSYLGYLGLAYVWMLHFYWLWPGASGRERLDRSYLALLFLQPQQADAPQPSLSERACQAAYMEMEPSRQKALLLEDAPQALLLLSVGVTKPFALAMNLLIPGLRLLAATRLHNSIAWQVRQWLLQEALAASDFPGPETLKNRYAESLCSLQLLHSNFWESFDEDLRSTAQRAAKKSQKPTLITEWVKLQELQVTPELELFPDAALTLRHLRLRPVALKIPSTAPATTCIEKCMRPVLLIDRDQNKKEFPEAKADWEVLLRLQGSPLFLCDHGVAAVVALLLRLGPGYRKLRLTMQLGGHVGLIKHGFEGKRQTSDISALPTQCLSALLQGLGKSAHIRTVILDLAEMYQETDPSKPFLQGLRHLVEVTELEINLRQTRMDDASCHALAESLCCLLQVSQLRLDLSGNYDQRLSCRSLRISERGRSAIIDSVAKLHKLKRFELLCDLRDPYEVRDTELEEYHSKLRHIPDVRVDYAEA</sequence>
<keyword evidence="3" id="KW-1185">Reference proteome</keyword>
<dbReference type="Proteomes" id="UP000604046">
    <property type="component" value="Unassembled WGS sequence"/>
</dbReference>
<evidence type="ECO:0000256" key="1">
    <source>
        <dbReference type="SAM" id="Phobius"/>
    </source>
</evidence>
<dbReference type="InterPro" id="IPR032675">
    <property type="entry name" value="LRR_dom_sf"/>
</dbReference>
<keyword evidence="1" id="KW-0812">Transmembrane</keyword>
<organism evidence="2 3">
    <name type="scientific">Symbiodinium natans</name>
    <dbReference type="NCBI Taxonomy" id="878477"/>
    <lineage>
        <taxon>Eukaryota</taxon>
        <taxon>Sar</taxon>
        <taxon>Alveolata</taxon>
        <taxon>Dinophyceae</taxon>
        <taxon>Suessiales</taxon>
        <taxon>Symbiodiniaceae</taxon>
        <taxon>Symbiodinium</taxon>
    </lineage>
</organism>
<name>A0A812SRQ6_9DINO</name>
<protein>
    <submittedName>
        <fullName evidence="2">Uncharacterized protein</fullName>
    </submittedName>
</protein>
<dbReference type="SUPFAM" id="SSF52047">
    <property type="entry name" value="RNI-like"/>
    <property type="match status" value="1"/>
</dbReference>
<feature type="transmembrane region" description="Helical" evidence="1">
    <location>
        <begin position="187"/>
        <end position="208"/>
    </location>
</feature>
<dbReference type="OrthoDB" id="421285at2759"/>
<proteinExistence type="predicted"/>
<feature type="transmembrane region" description="Helical" evidence="1">
    <location>
        <begin position="85"/>
        <end position="104"/>
    </location>
</feature>